<accession>A0A369JYF1</accession>
<gene>
    <name evidence="3" type="ORF">Hypma_008430</name>
</gene>
<evidence type="ECO:0000256" key="1">
    <source>
        <dbReference type="SAM" id="MobiDB-lite"/>
    </source>
</evidence>
<keyword evidence="2" id="KW-0472">Membrane</keyword>
<evidence type="ECO:0000313" key="3">
    <source>
        <dbReference type="EMBL" id="RDB24454.1"/>
    </source>
</evidence>
<dbReference type="OrthoDB" id="3357408at2759"/>
<feature type="transmembrane region" description="Helical" evidence="2">
    <location>
        <begin position="6"/>
        <end position="25"/>
    </location>
</feature>
<dbReference type="EMBL" id="LUEZ02000044">
    <property type="protein sequence ID" value="RDB24454.1"/>
    <property type="molecule type" value="Genomic_DNA"/>
</dbReference>
<feature type="transmembrane region" description="Helical" evidence="2">
    <location>
        <begin position="185"/>
        <end position="205"/>
    </location>
</feature>
<feature type="transmembrane region" description="Helical" evidence="2">
    <location>
        <begin position="37"/>
        <end position="62"/>
    </location>
</feature>
<sequence>MANLSRLLALFLESVAYGTIALALHDGHLKSRRDIHITMTVAAFAIFTIATFDLGITVDQSIRLYVDRDPRADPTLGNTTNWWGIVQFCNFVVITFIGDLILSYTPHAHKTPACGIAAAILASSTFHLSDLGNVTPLVTSMLSLTLASNFTSSSLIVVRIWAVYKESARYRTLNEQDPLTKAIRVTIEAGLLYTAFLVILLSTYASGCMAQIPIWRLGITFNLIIRRTARKREDALAVFSMPPPPVAINMEVSVAQEPAENPPSSPSAAERGEKYRRW</sequence>
<protein>
    <submittedName>
        <fullName evidence="3">Uncharacterized protein</fullName>
    </submittedName>
</protein>
<comment type="caution">
    <text evidence="3">The sequence shown here is derived from an EMBL/GenBank/DDBJ whole genome shotgun (WGS) entry which is preliminary data.</text>
</comment>
<dbReference type="InParanoid" id="A0A369JYF1"/>
<dbReference type="Proteomes" id="UP000076154">
    <property type="component" value="Unassembled WGS sequence"/>
</dbReference>
<feature type="transmembrane region" description="Helical" evidence="2">
    <location>
        <begin position="141"/>
        <end position="164"/>
    </location>
</feature>
<evidence type="ECO:0000256" key="2">
    <source>
        <dbReference type="SAM" id="Phobius"/>
    </source>
</evidence>
<feature type="transmembrane region" description="Helical" evidence="2">
    <location>
        <begin position="82"/>
        <end position="104"/>
    </location>
</feature>
<proteinExistence type="predicted"/>
<keyword evidence="2" id="KW-1133">Transmembrane helix</keyword>
<evidence type="ECO:0000313" key="4">
    <source>
        <dbReference type="Proteomes" id="UP000076154"/>
    </source>
</evidence>
<keyword evidence="2" id="KW-0812">Transmembrane</keyword>
<dbReference type="AlphaFoldDB" id="A0A369JYF1"/>
<keyword evidence="4" id="KW-1185">Reference proteome</keyword>
<organism evidence="3 4">
    <name type="scientific">Hypsizygus marmoreus</name>
    <name type="common">White beech mushroom</name>
    <name type="synonym">Agaricus marmoreus</name>
    <dbReference type="NCBI Taxonomy" id="39966"/>
    <lineage>
        <taxon>Eukaryota</taxon>
        <taxon>Fungi</taxon>
        <taxon>Dikarya</taxon>
        <taxon>Basidiomycota</taxon>
        <taxon>Agaricomycotina</taxon>
        <taxon>Agaricomycetes</taxon>
        <taxon>Agaricomycetidae</taxon>
        <taxon>Agaricales</taxon>
        <taxon>Tricholomatineae</taxon>
        <taxon>Lyophyllaceae</taxon>
        <taxon>Hypsizygus</taxon>
    </lineage>
</organism>
<reference evidence="3" key="1">
    <citation type="submission" date="2018-04" db="EMBL/GenBank/DDBJ databases">
        <title>Whole genome sequencing of Hypsizygus marmoreus.</title>
        <authorList>
            <person name="Choi I.-G."/>
            <person name="Min B."/>
            <person name="Kim J.-G."/>
            <person name="Kim S."/>
            <person name="Oh Y.-L."/>
            <person name="Kong W.-S."/>
            <person name="Park H."/>
            <person name="Jeong J."/>
            <person name="Song E.-S."/>
        </authorList>
    </citation>
    <scope>NUCLEOTIDE SEQUENCE [LARGE SCALE GENOMIC DNA]</scope>
    <source>
        <strain evidence="3">51987-8</strain>
    </source>
</reference>
<name>A0A369JYF1_HYPMA</name>
<feature type="region of interest" description="Disordered" evidence="1">
    <location>
        <begin position="255"/>
        <end position="278"/>
    </location>
</feature>